<accession>A0A139IRG7</accession>
<keyword evidence="3" id="KW-1185">Reference proteome</keyword>
<feature type="compositionally biased region" description="Polar residues" evidence="1">
    <location>
        <begin position="82"/>
        <end position="97"/>
    </location>
</feature>
<evidence type="ECO:0000313" key="3">
    <source>
        <dbReference type="Proteomes" id="UP000073492"/>
    </source>
</evidence>
<evidence type="ECO:0000313" key="2">
    <source>
        <dbReference type="EMBL" id="KXT17144.1"/>
    </source>
</evidence>
<comment type="caution">
    <text evidence="2">The sequence shown here is derived from an EMBL/GenBank/DDBJ whole genome shotgun (WGS) entry which is preliminary data.</text>
</comment>
<sequence length="97" mass="10490">MAERPPQVEALWKQTTDWSGDIAKPRNLVDCITELLNGEEDVDTLKHANAPEFSSVKPVEPAAQISNPKGVHLNSDKPVVSDSAQSSKSGIINSQKP</sequence>
<name>A0A139IRG7_9PEZI</name>
<feature type="region of interest" description="Disordered" evidence="1">
    <location>
        <begin position="53"/>
        <end position="97"/>
    </location>
</feature>
<dbReference type="Proteomes" id="UP000073492">
    <property type="component" value="Unassembled WGS sequence"/>
</dbReference>
<proteinExistence type="predicted"/>
<dbReference type="EMBL" id="LFZO01000025">
    <property type="protein sequence ID" value="KXT17144.1"/>
    <property type="molecule type" value="Genomic_DNA"/>
</dbReference>
<evidence type="ECO:0000256" key="1">
    <source>
        <dbReference type="SAM" id="MobiDB-lite"/>
    </source>
</evidence>
<gene>
    <name evidence="2" type="ORF">AC579_2020</name>
</gene>
<organism evidence="2 3">
    <name type="scientific">Pseudocercospora musae</name>
    <dbReference type="NCBI Taxonomy" id="113226"/>
    <lineage>
        <taxon>Eukaryota</taxon>
        <taxon>Fungi</taxon>
        <taxon>Dikarya</taxon>
        <taxon>Ascomycota</taxon>
        <taxon>Pezizomycotina</taxon>
        <taxon>Dothideomycetes</taxon>
        <taxon>Dothideomycetidae</taxon>
        <taxon>Mycosphaerellales</taxon>
        <taxon>Mycosphaerellaceae</taxon>
        <taxon>Pseudocercospora</taxon>
    </lineage>
</organism>
<reference evidence="2 3" key="1">
    <citation type="submission" date="2015-07" db="EMBL/GenBank/DDBJ databases">
        <title>Comparative genomics of the Sigatoka disease complex on banana suggests a link between parallel evolutionary changes in Pseudocercospora fijiensis and Pseudocercospora eumusae and increased virulence on the banana host.</title>
        <authorList>
            <person name="Chang T.-C."/>
            <person name="Salvucci A."/>
            <person name="Crous P.W."/>
            <person name="Stergiopoulos I."/>
        </authorList>
    </citation>
    <scope>NUCLEOTIDE SEQUENCE [LARGE SCALE GENOMIC DNA]</scope>
    <source>
        <strain evidence="2 3">CBS 116634</strain>
    </source>
</reference>
<dbReference type="AlphaFoldDB" id="A0A139IRG7"/>
<protein>
    <submittedName>
        <fullName evidence="2">Uncharacterized protein</fullName>
    </submittedName>
</protein>